<organism evidence="1 2">
    <name type="scientific">Streptomyces violascens</name>
    <dbReference type="NCBI Taxonomy" id="67381"/>
    <lineage>
        <taxon>Bacteria</taxon>
        <taxon>Bacillati</taxon>
        <taxon>Actinomycetota</taxon>
        <taxon>Actinomycetes</taxon>
        <taxon>Kitasatosporales</taxon>
        <taxon>Streptomycetaceae</taxon>
        <taxon>Streptomyces</taxon>
    </lineage>
</organism>
<dbReference type="Proteomes" id="UP001050808">
    <property type="component" value="Unassembled WGS sequence"/>
</dbReference>
<evidence type="ECO:0008006" key="3">
    <source>
        <dbReference type="Google" id="ProtNLM"/>
    </source>
</evidence>
<sequence length="83" mass="9611">MTWDNARRTQFANDLDHSQLIAVSAASNRSKGDQTPDLWKPPLRSYWCTYSRAWIDVKYVYHLNATEAEKTALGEMLDTCTER</sequence>
<reference evidence="1" key="1">
    <citation type="submission" date="2024-05" db="EMBL/GenBank/DDBJ databases">
        <title>Whole genome shotgun sequence of Streptomyces violascens NBRC 12920.</title>
        <authorList>
            <person name="Komaki H."/>
            <person name="Tamura T."/>
        </authorList>
    </citation>
    <scope>NUCLEOTIDE SEQUENCE</scope>
    <source>
        <strain evidence="1">NBRC 12920</strain>
    </source>
</reference>
<evidence type="ECO:0000313" key="2">
    <source>
        <dbReference type="Proteomes" id="UP001050808"/>
    </source>
</evidence>
<dbReference type="PANTHER" id="PTHR24094">
    <property type="entry name" value="SECRETED PROTEIN"/>
    <property type="match status" value="1"/>
</dbReference>
<dbReference type="PANTHER" id="PTHR24094:SF15">
    <property type="entry name" value="AMP-DEPENDENT SYNTHETASE_LIGASE DOMAIN-CONTAINING PROTEIN-RELATED"/>
    <property type="match status" value="1"/>
</dbReference>
<proteinExistence type="predicted"/>
<name>A0ABQ3QTU7_9ACTN</name>
<comment type="caution">
    <text evidence="1">The sequence shown here is derived from an EMBL/GenBank/DDBJ whole genome shotgun (WGS) entry which is preliminary data.</text>
</comment>
<dbReference type="EMBL" id="BNDY01000017">
    <property type="protein sequence ID" value="GHI40701.1"/>
    <property type="molecule type" value="Genomic_DNA"/>
</dbReference>
<accession>A0ABQ3QTU7</accession>
<protein>
    <recommendedName>
        <fullName evidence="3">DUF1524 domain-containing protein</fullName>
    </recommendedName>
</protein>
<gene>
    <name evidence="1" type="ORF">Sviol_51090</name>
</gene>
<evidence type="ECO:0000313" key="1">
    <source>
        <dbReference type="EMBL" id="GHI40701.1"/>
    </source>
</evidence>
<keyword evidence="2" id="KW-1185">Reference proteome</keyword>